<dbReference type="InParanoid" id="A0A1Y2P9K9"/>
<organism evidence="1 2">
    <name type="scientific">Tenacibaculum holothuriorum</name>
    <dbReference type="NCBI Taxonomy" id="1635173"/>
    <lineage>
        <taxon>Bacteria</taxon>
        <taxon>Pseudomonadati</taxon>
        <taxon>Bacteroidota</taxon>
        <taxon>Flavobacteriia</taxon>
        <taxon>Flavobacteriales</taxon>
        <taxon>Flavobacteriaceae</taxon>
        <taxon>Tenacibaculum</taxon>
    </lineage>
</organism>
<evidence type="ECO:0000313" key="2">
    <source>
        <dbReference type="Proteomes" id="UP000194221"/>
    </source>
</evidence>
<keyword evidence="2" id="KW-1185">Reference proteome</keyword>
<name>A0A1Y2P9K9_9FLAO</name>
<accession>A0A1Y2P9K9</accession>
<evidence type="ECO:0000313" key="1">
    <source>
        <dbReference type="EMBL" id="OSY86860.1"/>
    </source>
</evidence>
<gene>
    <name evidence="1" type="ORF">WH52_14360</name>
</gene>
<dbReference type="AlphaFoldDB" id="A0A1Y2P9K9"/>
<proteinExistence type="predicted"/>
<dbReference type="Proteomes" id="UP000194221">
    <property type="component" value="Unassembled WGS sequence"/>
</dbReference>
<protein>
    <recommendedName>
        <fullName evidence="3">Bacterial Pleckstrin homology domain-containing protein</fullName>
    </recommendedName>
</protein>
<sequence length="113" mass="12709">MYGNSQSKVKISDNKVIIFGMYGLELPISNIENIQLSDTIPEIITKTNGFNSGNVKKGYFDLKYFGESHLLINSGNPPYLIISAKNAKKVILNLENAKETKRLFNEIKKQLSL</sequence>
<comment type="caution">
    <text evidence="1">The sequence shown here is derived from an EMBL/GenBank/DDBJ whole genome shotgun (WGS) entry which is preliminary data.</text>
</comment>
<dbReference type="EMBL" id="LAPZ01000018">
    <property type="protein sequence ID" value="OSY86860.1"/>
    <property type="molecule type" value="Genomic_DNA"/>
</dbReference>
<evidence type="ECO:0008006" key="3">
    <source>
        <dbReference type="Google" id="ProtNLM"/>
    </source>
</evidence>
<reference evidence="1 2" key="1">
    <citation type="submission" date="2015-03" db="EMBL/GenBank/DDBJ databases">
        <title>Genome sequence of Tenacibaculum sp. S2-2, isolated from intestinal microbiota of sea cucumber, Apostichopus japonicas.</title>
        <authorList>
            <person name="Shao Z."/>
            <person name="Wang L."/>
            <person name="Li X."/>
        </authorList>
    </citation>
    <scope>NUCLEOTIDE SEQUENCE [LARGE SCALE GENOMIC DNA]</scope>
    <source>
        <strain evidence="1 2">S2-2</strain>
    </source>
</reference>